<keyword evidence="1" id="KW-1133">Transmembrane helix</keyword>
<protein>
    <recommendedName>
        <fullName evidence="2">DUF6533 domain-containing protein</fullName>
    </recommendedName>
</protein>
<sequence length="300" mass="33655">MTWRQSDEARVGMYIRSSPEPAPFLSNSVIRDSPAYTAGIAIAVFFQSVQYGYVSVLCVVFYEWVANLPDEIRLIYPSDWSTVKIAYFLCRYYPLLYVPVAVWAYCGNYSQAFCDKVALPMYALMAPLLAAMYISSTRHLLRHTVPNHFIISRLRILAASPSARQDFNFEFNLQYTASKNAQDGRLWPFISSNKARRYRPGLMAFAWTTFTNIGSVLVYFHGFGLPFILAISNLLVSAMHLATAGGSLTSLFCDRPVACPAQQDNDAWVIQDWQEPVPPAGEVIQMDDASGPTRDDGAAY</sequence>
<feature type="transmembrane region" description="Helical" evidence="1">
    <location>
        <begin position="85"/>
        <end position="105"/>
    </location>
</feature>
<dbReference type="OrthoDB" id="3251775at2759"/>
<proteinExistence type="predicted"/>
<keyword evidence="4" id="KW-1185">Reference proteome</keyword>
<dbReference type="Proteomes" id="UP000054270">
    <property type="component" value="Unassembled WGS sequence"/>
</dbReference>
<feature type="transmembrane region" description="Helical" evidence="1">
    <location>
        <begin position="202"/>
        <end position="221"/>
    </location>
</feature>
<dbReference type="InterPro" id="IPR045340">
    <property type="entry name" value="DUF6533"/>
</dbReference>
<keyword evidence="1" id="KW-0812">Transmembrane</keyword>
<organism evidence="3 4">
    <name type="scientific">Hypholoma sublateritium (strain FD-334 SS-4)</name>
    <dbReference type="NCBI Taxonomy" id="945553"/>
    <lineage>
        <taxon>Eukaryota</taxon>
        <taxon>Fungi</taxon>
        <taxon>Dikarya</taxon>
        <taxon>Basidiomycota</taxon>
        <taxon>Agaricomycotina</taxon>
        <taxon>Agaricomycetes</taxon>
        <taxon>Agaricomycetidae</taxon>
        <taxon>Agaricales</taxon>
        <taxon>Agaricineae</taxon>
        <taxon>Strophariaceae</taxon>
        <taxon>Hypholoma</taxon>
    </lineage>
</organism>
<feature type="domain" description="DUF6533" evidence="2">
    <location>
        <begin position="51"/>
        <end position="96"/>
    </location>
</feature>
<dbReference type="EMBL" id="KN817522">
    <property type="protein sequence ID" value="KJA28258.1"/>
    <property type="molecule type" value="Genomic_DNA"/>
</dbReference>
<reference evidence="4" key="1">
    <citation type="submission" date="2014-04" db="EMBL/GenBank/DDBJ databases">
        <title>Evolutionary Origins and Diversification of the Mycorrhizal Mutualists.</title>
        <authorList>
            <consortium name="DOE Joint Genome Institute"/>
            <consortium name="Mycorrhizal Genomics Consortium"/>
            <person name="Kohler A."/>
            <person name="Kuo A."/>
            <person name="Nagy L.G."/>
            <person name="Floudas D."/>
            <person name="Copeland A."/>
            <person name="Barry K.W."/>
            <person name="Cichocki N."/>
            <person name="Veneault-Fourrey C."/>
            <person name="LaButti K."/>
            <person name="Lindquist E.A."/>
            <person name="Lipzen A."/>
            <person name="Lundell T."/>
            <person name="Morin E."/>
            <person name="Murat C."/>
            <person name="Riley R."/>
            <person name="Ohm R."/>
            <person name="Sun H."/>
            <person name="Tunlid A."/>
            <person name="Henrissat B."/>
            <person name="Grigoriev I.V."/>
            <person name="Hibbett D.S."/>
            <person name="Martin F."/>
        </authorList>
    </citation>
    <scope>NUCLEOTIDE SEQUENCE [LARGE SCALE GENOMIC DNA]</scope>
    <source>
        <strain evidence="4">FD-334 SS-4</strain>
    </source>
</reference>
<keyword evidence="1" id="KW-0472">Membrane</keyword>
<dbReference type="Pfam" id="PF20151">
    <property type="entry name" value="DUF6533"/>
    <property type="match status" value="1"/>
</dbReference>
<name>A0A0D2MWB1_HYPSF</name>
<dbReference type="AlphaFoldDB" id="A0A0D2MWB1"/>
<evidence type="ECO:0000256" key="1">
    <source>
        <dbReference type="SAM" id="Phobius"/>
    </source>
</evidence>
<accession>A0A0D2MWB1</accession>
<evidence type="ECO:0000313" key="4">
    <source>
        <dbReference type="Proteomes" id="UP000054270"/>
    </source>
</evidence>
<feature type="transmembrane region" description="Helical" evidence="1">
    <location>
        <begin position="117"/>
        <end position="134"/>
    </location>
</feature>
<feature type="transmembrane region" description="Helical" evidence="1">
    <location>
        <begin position="227"/>
        <end position="253"/>
    </location>
</feature>
<gene>
    <name evidence="3" type="ORF">HYPSUDRAFT_51624</name>
</gene>
<evidence type="ECO:0000313" key="3">
    <source>
        <dbReference type="EMBL" id="KJA28258.1"/>
    </source>
</evidence>
<evidence type="ECO:0000259" key="2">
    <source>
        <dbReference type="Pfam" id="PF20151"/>
    </source>
</evidence>